<dbReference type="Proteomes" id="UP001163321">
    <property type="component" value="Chromosome 8"/>
</dbReference>
<reference evidence="1 2" key="1">
    <citation type="journal article" date="2022" name="bioRxiv">
        <title>The genome of the oomycete Peronosclerospora sorghi, a cosmopolitan pathogen of maize and sorghum, is inflated with dispersed pseudogenes.</title>
        <authorList>
            <person name="Fletcher K."/>
            <person name="Martin F."/>
            <person name="Isakeit T."/>
            <person name="Cavanaugh K."/>
            <person name="Magill C."/>
            <person name="Michelmore R."/>
        </authorList>
    </citation>
    <scope>NUCLEOTIDE SEQUENCE [LARGE SCALE GENOMIC DNA]</scope>
    <source>
        <strain evidence="1">P6</strain>
    </source>
</reference>
<keyword evidence="2" id="KW-1185">Reference proteome</keyword>
<evidence type="ECO:0000313" key="1">
    <source>
        <dbReference type="EMBL" id="KAI9907997.1"/>
    </source>
</evidence>
<comment type="caution">
    <text evidence="1">The sequence shown here is derived from an EMBL/GenBank/DDBJ whole genome shotgun (WGS) entry which is preliminary data.</text>
</comment>
<proteinExistence type="predicted"/>
<gene>
    <name evidence="1" type="ORF">PsorP6_004141</name>
</gene>
<sequence>MFEKLASVYHPDEPEISNILALAKNVPKTQSITEYLQFRLWMNTEKDIHSVFENLDLDKQGIVDVLNDPRLCTWLAYVQFWQKILLG</sequence>
<organism evidence="1 2">
    <name type="scientific">Peronosclerospora sorghi</name>
    <dbReference type="NCBI Taxonomy" id="230839"/>
    <lineage>
        <taxon>Eukaryota</taxon>
        <taxon>Sar</taxon>
        <taxon>Stramenopiles</taxon>
        <taxon>Oomycota</taxon>
        <taxon>Peronosporomycetes</taxon>
        <taxon>Peronosporales</taxon>
        <taxon>Peronosporaceae</taxon>
        <taxon>Peronosclerospora</taxon>
    </lineage>
</organism>
<protein>
    <submittedName>
        <fullName evidence="1">Uncharacterized protein</fullName>
    </submittedName>
</protein>
<dbReference type="EMBL" id="CM047587">
    <property type="protein sequence ID" value="KAI9907997.1"/>
    <property type="molecule type" value="Genomic_DNA"/>
</dbReference>
<name>A0ACC0VNT7_9STRA</name>
<accession>A0ACC0VNT7</accession>
<evidence type="ECO:0000313" key="2">
    <source>
        <dbReference type="Proteomes" id="UP001163321"/>
    </source>
</evidence>